<reference evidence="1 2" key="1">
    <citation type="journal article" date="2014" name="Int. J. Syst. Evol. Microbiol.">
        <title>Listeria floridensis sp. nov., Listeria aquatica sp. nov., Listeria cornellensis sp. nov., Listeria riparia sp. nov. and Listeria grandensis sp. nov., from agricultural and natural environments.</title>
        <authorList>
            <person name="den Bakker H.C."/>
            <person name="Warchocki S."/>
            <person name="Wright E.M."/>
            <person name="Allred A.F."/>
            <person name="Ahlstrom C."/>
            <person name="Manuel C.S."/>
            <person name="Stasiewicz M.J."/>
            <person name="Burrell A."/>
            <person name="Roof S."/>
            <person name="Strawn L."/>
            <person name="Fortes E.D."/>
            <person name="Nightingale K.K."/>
            <person name="Kephart D."/>
            <person name="Wiedmann M."/>
        </authorList>
    </citation>
    <scope>NUCLEOTIDE SEQUENCE [LARGE SCALE GENOMIC DNA]</scope>
    <source>
        <strain evidence="1 2">FSL S10-1188</strain>
    </source>
</reference>
<dbReference type="AlphaFoldDB" id="W7BKZ1"/>
<evidence type="ECO:0000313" key="2">
    <source>
        <dbReference type="Proteomes" id="UP000019246"/>
    </source>
</evidence>
<dbReference type="EMBL" id="AOCG01000004">
    <property type="protein sequence ID" value="EUJ20573.1"/>
    <property type="molecule type" value="Genomic_DNA"/>
</dbReference>
<dbReference type="Proteomes" id="UP000019246">
    <property type="component" value="Unassembled WGS sequence"/>
</dbReference>
<name>W7BKZ1_9LIST</name>
<sequence>MNDSKEKDKKADDGTTPVAEYKGQGFIFVDGDKSKPIVEKKTKLKLRNVRSRT</sequence>
<comment type="caution">
    <text evidence="1">The sequence shown here is derived from an EMBL/GenBank/DDBJ whole genome shotgun (WGS) entry which is preliminary data.</text>
</comment>
<dbReference type="STRING" id="1265818.MAQA_04061"/>
<proteinExistence type="predicted"/>
<dbReference type="PATRIC" id="fig|1265818.5.peg.812"/>
<keyword evidence="2" id="KW-1185">Reference proteome</keyword>
<evidence type="ECO:0000313" key="1">
    <source>
        <dbReference type="EMBL" id="EUJ20573.1"/>
    </source>
</evidence>
<organism evidence="1 2">
    <name type="scientific">Listeria aquatica FSL S10-1188</name>
    <dbReference type="NCBI Taxonomy" id="1265818"/>
    <lineage>
        <taxon>Bacteria</taxon>
        <taxon>Bacillati</taxon>
        <taxon>Bacillota</taxon>
        <taxon>Bacilli</taxon>
        <taxon>Bacillales</taxon>
        <taxon>Listeriaceae</taxon>
        <taxon>Listeria</taxon>
    </lineage>
</organism>
<keyword evidence="1" id="KW-0449">Lipoprotein</keyword>
<accession>W7BKZ1</accession>
<dbReference type="RefSeq" id="WP_338151608.1">
    <property type="nucleotide sequence ID" value="NZ_AOCG01000004.1"/>
</dbReference>
<protein>
    <submittedName>
        <fullName evidence="1">Lipoprotein</fullName>
    </submittedName>
</protein>
<gene>
    <name evidence="1" type="ORF">MAQA_04061</name>
</gene>